<evidence type="ECO:0000313" key="2">
    <source>
        <dbReference type="EMBL" id="RYR26749.1"/>
    </source>
</evidence>
<proteinExistence type="predicted"/>
<protein>
    <recommendedName>
        <fullName evidence="1">Aminotransferase-like plant mobile domain-containing protein</fullName>
    </recommendedName>
</protein>
<evidence type="ECO:0000259" key="1">
    <source>
        <dbReference type="Pfam" id="PF10536"/>
    </source>
</evidence>
<dbReference type="Proteomes" id="UP000289738">
    <property type="component" value="Chromosome B02"/>
</dbReference>
<dbReference type="PANTHER" id="PTHR46033:SF8">
    <property type="entry name" value="PROTEIN MAINTENANCE OF MERISTEMS-LIKE"/>
    <property type="match status" value="1"/>
</dbReference>
<accession>A0A445AJX1</accession>
<keyword evidence="3" id="KW-1185">Reference proteome</keyword>
<dbReference type="GO" id="GO:0010073">
    <property type="term" value="P:meristem maintenance"/>
    <property type="evidence" value="ECO:0007669"/>
    <property type="project" value="InterPro"/>
</dbReference>
<feature type="domain" description="Aminotransferase-like plant mobile" evidence="1">
    <location>
        <begin position="1"/>
        <end position="126"/>
    </location>
</feature>
<dbReference type="PANTHER" id="PTHR46033">
    <property type="entry name" value="PROTEIN MAIN-LIKE 2"/>
    <property type="match status" value="1"/>
</dbReference>
<organism evidence="2 3">
    <name type="scientific">Arachis hypogaea</name>
    <name type="common">Peanut</name>
    <dbReference type="NCBI Taxonomy" id="3818"/>
    <lineage>
        <taxon>Eukaryota</taxon>
        <taxon>Viridiplantae</taxon>
        <taxon>Streptophyta</taxon>
        <taxon>Embryophyta</taxon>
        <taxon>Tracheophyta</taxon>
        <taxon>Spermatophyta</taxon>
        <taxon>Magnoliopsida</taxon>
        <taxon>eudicotyledons</taxon>
        <taxon>Gunneridae</taxon>
        <taxon>Pentapetalae</taxon>
        <taxon>rosids</taxon>
        <taxon>fabids</taxon>
        <taxon>Fabales</taxon>
        <taxon>Fabaceae</taxon>
        <taxon>Papilionoideae</taxon>
        <taxon>50 kb inversion clade</taxon>
        <taxon>dalbergioids sensu lato</taxon>
        <taxon>Dalbergieae</taxon>
        <taxon>Pterocarpus clade</taxon>
        <taxon>Arachis</taxon>
    </lineage>
</organism>
<evidence type="ECO:0000313" key="3">
    <source>
        <dbReference type="Proteomes" id="UP000289738"/>
    </source>
</evidence>
<gene>
    <name evidence="2" type="ORF">Ahy_B02g061055</name>
</gene>
<dbReference type="InterPro" id="IPR044824">
    <property type="entry name" value="MAIN-like"/>
</dbReference>
<dbReference type="Pfam" id="PF10536">
    <property type="entry name" value="PMD"/>
    <property type="match status" value="1"/>
</dbReference>
<dbReference type="InterPro" id="IPR019557">
    <property type="entry name" value="AminoTfrase-like_pln_mobile"/>
</dbReference>
<dbReference type="AlphaFoldDB" id="A0A445AJX1"/>
<reference evidence="2 3" key="1">
    <citation type="submission" date="2019-01" db="EMBL/GenBank/DDBJ databases">
        <title>Sequencing of cultivated peanut Arachis hypogaea provides insights into genome evolution and oil improvement.</title>
        <authorList>
            <person name="Chen X."/>
        </authorList>
    </citation>
    <scope>NUCLEOTIDE SEQUENCE [LARGE SCALE GENOMIC DNA]</scope>
    <source>
        <strain evidence="3">cv. Fuhuasheng</strain>
        <tissue evidence="2">Leaves</tissue>
    </source>
</reference>
<dbReference type="EMBL" id="SDMP01000012">
    <property type="protein sequence ID" value="RYR26749.1"/>
    <property type="molecule type" value="Genomic_DNA"/>
</dbReference>
<comment type="caution">
    <text evidence="2">The sequence shown here is derived from an EMBL/GenBank/DDBJ whole genome shotgun (WGS) entry which is preliminary data.</text>
</comment>
<sequence>MSFGECTITFQDVAYNLGLPIDGHYISRCLMDFQRFIEGGRLAWDWFQELLGMLPPTNCIDKFTVKCTWMQETFSHLPHDADKETVRTYARLFDDKSGIRMHIQWLPYVARLEDMDGYSWGSAALS</sequence>
<name>A0A445AJX1_ARAHY</name>